<reference evidence="1" key="1">
    <citation type="submission" date="2018-02" db="EMBL/GenBank/DDBJ databases">
        <title>Rhizophora mucronata_Transcriptome.</title>
        <authorList>
            <person name="Meera S.P."/>
            <person name="Sreeshan A."/>
            <person name="Augustine A."/>
        </authorList>
    </citation>
    <scope>NUCLEOTIDE SEQUENCE</scope>
    <source>
        <tissue evidence="1">Leaf</tissue>
    </source>
</reference>
<sequence length="46" mass="5353">MVQVAIHSYHHLYHMHNSKYPNSSTLSIVNITKQDVHEAVHIAWSK</sequence>
<evidence type="ECO:0000313" key="1">
    <source>
        <dbReference type="EMBL" id="MBX33213.1"/>
    </source>
</evidence>
<name>A0A2P2MSK2_RHIMU</name>
<protein>
    <submittedName>
        <fullName evidence="1">Uncharacterized protein</fullName>
    </submittedName>
</protein>
<accession>A0A2P2MSK2</accession>
<dbReference type="AlphaFoldDB" id="A0A2P2MSK2"/>
<dbReference type="EMBL" id="GGEC01052729">
    <property type="protein sequence ID" value="MBX33213.1"/>
    <property type="molecule type" value="Transcribed_RNA"/>
</dbReference>
<proteinExistence type="predicted"/>
<organism evidence="1">
    <name type="scientific">Rhizophora mucronata</name>
    <name type="common">Asiatic mangrove</name>
    <dbReference type="NCBI Taxonomy" id="61149"/>
    <lineage>
        <taxon>Eukaryota</taxon>
        <taxon>Viridiplantae</taxon>
        <taxon>Streptophyta</taxon>
        <taxon>Embryophyta</taxon>
        <taxon>Tracheophyta</taxon>
        <taxon>Spermatophyta</taxon>
        <taxon>Magnoliopsida</taxon>
        <taxon>eudicotyledons</taxon>
        <taxon>Gunneridae</taxon>
        <taxon>Pentapetalae</taxon>
        <taxon>rosids</taxon>
        <taxon>fabids</taxon>
        <taxon>Malpighiales</taxon>
        <taxon>Rhizophoraceae</taxon>
        <taxon>Rhizophora</taxon>
    </lineage>
</organism>